<keyword evidence="1" id="KW-1133">Transmembrane helix</keyword>
<dbReference type="Proteomes" id="UP000295418">
    <property type="component" value="Unassembled WGS sequence"/>
</dbReference>
<keyword evidence="1" id="KW-0472">Membrane</keyword>
<proteinExistence type="predicted"/>
<evidence type="ECO:0000256" key="1">
    <source>
        <dbReference type="SAM" id="Phobius"/>
    </source>
</evidence>
<feature type="transmembrane region" description="Helical" evidence="1">
    <location>
        <begin position="71"/>
        <end position="92"/>
    </location>
</feature>
<feature type="transmembrane region" description="Helical" evidence="1">
    <location>
        <begin position="179"/>
        <end position="199"/>
    </location>
</feature>
<keyword evidence="1" id="KW-0812">Transmembrane</keyword>
<dbReference type="InterPro" id="IPR041115">
    <property type="entry name" value="SLATT_5"/>
</dbReference>
<reference evidence="3 4" key="1">
    <citation type="submission" date="2019-03" db="EMBL/GenBank/DDBJ databases">
        <authorList>
            <person name="Kim M.K.M."/>
        </authorList>
    </citation>
    <scope>NUCLEOTIDE SEQUENCE [LARGE SCALE GENOMIC DNA]</scope>
    <source>
        <strain evidence="3 4">18JY21-1</strain>
    </source>
</reference>
<protein>
    <submittedName>
        <fullName evidence="3">SLATT domain-containing protein</fullName>
    </submittedName>
</protein>
<sequence>MDDILKNEIDYLLKERVWKTKKSRMEAEARLIQNNLIADILVNYYTFAVIVYSILALVLDSGNSYSKNITISTLVLSIGLFGITLFLSSVGFKQKATQFKDSYHKLDLLEIDINHLLRSAQFKSKKQIIDELYVLEQKYIYILSLTDNHHTIDHDRIVIMRKLKGLSQYLKNKFYAKKILKWLLIVFLFIFPFLLALIVELF</sequence>
<keyword evidence="4" id="KW-1185">Reference proteome</keyword>
<evidence type="ECO:0000313" key="3">
    <source>
        <dbReference type="EMBL" id="TCZ75064.1"/>
    </source>
</evidence>
<comment type="caution">
    <text evidence="3">The sequence shown here is derived from an EMBL/GenBank/DDBJ whole genome shotgun (WGS) entry which is preliminary data.</text>
</comment>
<feature type="domain" description="SMODS and SLOG-associating 2TM effector" evidence="2">
    <location>
        <begin position="13"/>
        <end position="197"/>
    </location>
</feature>
<organism evidence="3 4">
    <name type="scientific">Paenibacillus albiflavus</name>
    <dbReference type="NCBI Taxonomy" id="2545760"/>
    <lineage>
        <taxon>Bacteria</taxon>
        <taxon>Bacillati</taxon>
        <taxon>Bacillota</taxon>
        <taxon>Bacilli</taxon>
        <taxon>Bacillales</taxon>
        <taxon>Paenibacillaceae</taxon>
        <taxon>Paenibacillus</taxon>
    </lineage>
</organism>
<evidence type="ECO:0000259" key="2">
    <source>
        <dbReference type="Pfam" id="PF18160"/>
    </source>
</evidence>
<dbReference type="EMBL" id="SKFG01000023">
    <property type="protein sequence ID" value="TCZ75064.1"/>
    <property type="molecule type" value="Genomic_DNA"/>
</dbReference>
<feature type="transmembrane region" description="Helical" evidence="1">
    <location>
        <begin position="40"/>
        <end position="59"/>
    </location>
</feature>
<name>A0A4R4E5X5_9BACL</name>
<dbReference type="Pfam" id="PF18160">
    <property type="entry name" value="SLATT_5"/>
    <property type="match status" value="1"/>
</dbReference>
<dbReference type="OrthoDB" id="2970514at2"/>
<dbReference type="NCBIfam" id="NF033631">
    <property type="entry name" value="SLATT_5"/>
    <property type="match status" value="1"/>
</dbReference>
<dbReference type="RefSeq" id="WP_132419639.1">
    <property type="nucleotide sequence ID" value="NZ_SKFG01000023.1"/>
</dbReference>
<evidence type="ECO:0000313" key="4">
    <source>
        <dbReference type="Proteomes" id="UP000295418"/>
    </source>
</evidence>
<dbReference type="AlphaFoldDB" id="A0A4R4E5X5"/>
<gene>
    <name evidence="3" type="ORF">E0485_18925</name>
</gene>
<accession>A0A4R4E5X5</accession>